<dbReference type="AlphaFoldDB" id="A0AA88Y4P6"/>
<dbReference type="InterPro" id="IPR025946">
    <property type="entry name" value="CABIT_dom"/>
</dbReference>
<evidence type="ECO:0000313" key="4">
    <source>
        <dbReference type="Proteomes" id="UP001186944"/>
    </source>
</evidence>
<evidence type="ECO:0000259" key="2">
    <source>
        <dbReference type="Pfam" id="PF12736"/>
    </source>
</evidence>
<dbReference type="InterPro" id="IPR052281">
    <property type="entry name" value="GAREM"/>
</dbReference>
<dbReference type="Proteomes" id="UP001186944">
    <property type="component" value="Unassembled WGS sequence"/>
</dbReference>
<gene>
    <name evidence="3" type="ORF">FSP39_003687</name>
</gene>
<accession>A0AA88Y4P6</accession>
<organism evidence="3 4">
    <name type="scientific">Pinctada imbricata</name>
    <name type="common">Atlantic pearl-oyster</name>
    <name type="synonym">Pinctada martensii</name>
    <dbReference type="NCBI Taxonomy" id="66713"/>
    <lineage>
        <taxon>Eukaryota</taxon>
        <taxon>Metazoa</taxon>
        <taxon>Spiralia</taxon>
        <taxon>Lophotrochozoa</taxon>
        <taxon>Mollusca</taxon>
        <taxon>Bivalvia</taxon>
        <taxon>Autobranchia</taxon>
        <taxon>Pteriomorphia</taxon>
        <taxon>Pterioida</taxon>
        <taxon>Pterioidea</taxon>
        <taxon>Pteriidae</taxon>
        <taxon>Pinctada</taxon>
    </lineage>
</organism>
<reference evidence="3" key="1">
    <citation type="submission" date="2019-08" db="EMBL/GenBank/DDBJ databases">
        <title>The improved chromosome-level genome for the pearl oyster Pinctada fucata martensii using PacBio sequencing and Hi-C.</title>
        <authorList>
            <person name="Zheng Z."/>
        </authorList>
    </citation>
    <scope>NUCLEOTIDE SEQUENCE</scope>
    <source>
        <strain evidence="3">ZZ-2019</strain>
        <tissue evidence="3">Adductor muscle</tissue>
    </source>
</reference>
<evidence type="ECO:0000313" key="3">
    <source>
        <dbReference type="EMBL" id="KAK3089446.1"/>
    </source>
</evidence>
<feature type="domain" description="CABIT" evidence="2">
    <location>
        <begin position="22"/>
        <end position="242"/>
    </location>
</feature>
<dbReference type="Pfam" id="PF12736">
    <property type="entry name" value="CABIT"/>
    <property type="match status" value="1"/>
</dbReference>
<keyword evidence="1" id="KW-0597">Phosphoprotein</keyword>
<name>A0AA88Y4P6_PINIB</name>
<dbReference type="PANTHER" id="PTHR14454:SF11">
    <property type="entry name" value="SERRANO, ISOFORM F"/>
    <property type="match status" value="1"/>
</dbReference>
<keyword evidence="4" id="KW-1185">Reference proteome</keyword>
<comment type="caution">
    <text evidence="3">The sequence shown here is derived from an EMBL/GenBank/DDBJ whole genome shotgun (WGS) entry which is preliminary data.</text>
</comment>
<proteinExistence type="predicted"/>
<dbReference type="EMBL" id="VSWD01000010">
    <property type="protein sequence ID" value="KAK3089446.1"/>
    <property type="molecule type" value="Genomic_DNA"/>
</dbReference>
<protein>
    <recommendedName>
        <fullName evidence="2">CABIT domain-containing protein</fullName>
    </recommendedName>
</protein>
<dbReference type="PANTHER" id="PTHR14454">
    <property type="entry name" value="GRB2-ASSOCIATED AND REGULATOR OF MAPK PROTEIN FAMILY MEMBER"/>
    <property type="match status" value="1"/>
</dbReference>
<evidence type="ECO:0000256" key="1">
    <source>
        <dbReference type="ARBA" id="ARBA00022553"/>
    </source>
</evidence>
<feature type="non-terminal residue" evidence="3">
    <location>
        <position position="1"/>
    </location>
</feature>
<sequence length="256" mass="29109">EQTFKWDSQSRVLADLEDDSGLPQVCKLEEDPSKGTLPPGLKLYTRQPVLLYTRCKKRQVKARTIYRDPSGPFYEVGQTLLIPDDFEGWYELVPPDFGRAPVCRTIAEISNIKPRKFFTRTPINGIRIVEDESGQRTFKERIINAGSVLRVNGDFSAKWKTTAETGVHKKKTKEWTTVEIKYLKCMGLDEKEVLLPFSARGKFNVVYEKGSNAVQSVFRLKDLVSDFDLPLKVRLVYGKAPVVPCIFTGMLVLKGQ</sequence>